<comment type="caution">
    <text evidence="2">The sequence shown here is derived from an EMBL/GenBank/DDBJ whole genome shotgun (WGS) entry which is preliminary data.</text>
</comment>
<keyword evidence="3" id="KW-1185">Reference proteome</keyword>
<dbReference type="EMBL" id="JARJCW010000016">
    <property type="protein sequence ID" value="KAJ7215925.1"/>
    <property type="molecule type" value="Genomic_DNA"/>
</dbReference>
<evidence type="ECO:0000313" key="2">
    <source>
        <dbReference type="EMBL" id="KAJ7215925.1"/>
    </source>
</evidence>
<name>A0AAD6YEW6_9AGAR</name>
<evidence type="ECO:0000256" key="1">
    <source>
        <dbReference type="SAM" id="MobiDB-lite"/>
    </source>
</evidence>
<proteinExistence type="predicted"/>
<evidence type="ECO:0000313" key="3">
    <source>
        <dbReference type="Proteomes" id="UP001219525"/>
    </source>
</evidence>
<organism evidence="2 3">
    <name type="scientific">Mycena pura</name>
    <dbReference type="NCBI Taxonomy" id="153505"/>
    <lineage>
        <taxon>Eukaryota</taxon>
        <taxon>Fungi</taxon>
        <taxon>Dikarya</taxon>
        <taxon>Basidiomycota</taxon>
        <taxon>Agaricomycotina</taxon>
        <taxon>Agaricomycetes</taxon>
        <taxon>Agaricomycetidae</taxon>
        <taxon>Agaricales</taxon>
        <taxon>Marasmiineae</taxon>
        <taxon>Mycenaceae</taxon>
        <taxon>Mycena</taxon>
    </lineage>
</organism>
<feature type="region of interest" description="Disordered" evidence="1">
    <location>
        <begin position="1"/>
        <end position="23"/>
    </location>
</feature>
<protein>
    <submittedName>
        <fullName evidence="2">Uncharacterized protein</fullName>
    </submittedName>
</protein>
<feature type="region of interest" description="Disordered" evidence="1">
    <location>
        <begin position="154"/>
        <end position="183"/>
    </location>
</feature>
<dbReference type="Proteomes" id="UP001219525">
    <property type="component" value="Unassembled WGS sequence"/>
</dbReference>
<reference evidence="2" key="1">
    <citation type="submission" date="2023-03" db="EMBL/GenBank/DDBJ databases">
        <title>Massive genome expansion in bonnet fungi (Mycena s.s.) driven by repeated elements and novel gene families across ecological guilds.</title>
        <authorList>
            <consortium name="Lawrence Berkeley National Laboratory"/>
            <person name="Harder C.B."/>
            <person name="Miyauchi S."/>
            <person name="Viragh M."/>
            <person name="Kuo A."/>
            <person name="Thoen E."/>
            <person name="Andreopoulos B."/>
            <person name="Lu D."/>
            <person name="Skrede I."/>
            <person name="Drula E."/>
            <person name="Henrissat B."/>
            <person name="Morin E."/>
            <person name="Kohler A."/>
            <person name="Barry K."/>
            <person name="LaButti K."/>
            <person name="Morin E."/>
            <person name="Salamov A."/>
            <person name="Lipzen A."/>
            <person name="Mereny Z."/>
            <person name="Hegedus B."/>
            <person name="Baldrian P."/>
            <person name="Stursova M."/>
            <person name="Weitz H."/>
            <person name="Taylor A."/>
            <person name="Grigoriev I.V."/>
            <person name="Nagy L.G."/>
            <person name="Martin F."/>
            <person name="Kauserud H."/>
        </authorList>
    </citation>
    <scope>NUCLEOTIDE SEQUENCE</scope>
    <source>
        <strain evidence="2">9144</strain>
    </source>
</reference>
<gene>
    <name evidence="2" type="ORF">GGX14DRAFT_606889</name>
</gene>
<dbReference type="AlphaFoldDB" id="A0AAD6YEW6"/>
<sequence length="298" mass="32132">MAFDDGDIAQDRTRTSASSDDMAFNSHSSSAPCCSLELAHTEGCRVDHRTGPHHRDLAASSANSGITLFLYDIARTRSLQIDPLPPVARAGGFVGVGVSKCPVRAVWRATYGLLLYISFWVTFHSLNLLFTAPTIHWRSVSGLFSSKTLPATAPAPAPVPARTPVINIDNSDSDTDTSPRAAPKADIIDSEEVAVGLTALQESLEPEDPAPHSFPSRSFNTGTSGVDLASPYFRDLLSDTPIEGAEQFQGFGSCQTVQEGTRKAWGTRNLASGLKKNHFLALLNKNVFINRFLGLEKM</sequence>
<accession>A0AAD6YEW6</accession>